<feature type="region of interest" description="Disordered" evidence="1">
    <location>
        <begin position="1"/>
        <end position="46"/>
    </location>
</feature>
<sequence length="80" mass="8468">MPARRSRSRLAEAVGEAQVGAGGRSDGAGGGPPESPTAGVPERLPVRTVSVRSFLRRRSFRAEAGSGGRERPSRRGEKRI</sequence>
<reference evidence="2 3" key="1">
    <citation type="submission" date="2017-09" db="EMBL/GenBank/DDBJ databases">
        <title>Depth-based differentiation of microbial function through sediment-hosted aquifers and enrichment of novel symbionts in the deep terrestrial subsurface.</title>
        <authorList>
            <person name="Probst A.J."/>
            <person name="Ladd B."/>
            <person name="Jarett J.K."/>
            <person name="Geller-Mcgrath D.E."/>
            <person name="Sieber C.M."/>
            <person name="Emerson J.B."/>
            <person name="Anantharaman K."/>
            <person name="Thomas B.C."/>
            <person name="Malmstrom R."/>
            <person name="Stieglmeier M."/>
            <person name="Klingl A."/>
            <person name="Woyke T."/>
            <person name="Ryan C.M."/>
            <person name="Banfield J.F."/>
        </authorList>
    </citation>
    <scope>NUCLEOTIDE SEQUENCE [LARGE SCALE GENOMIC DNA]</scope>
    <source>
        <strain evidence="2">CG11_big_fil_rev_8_21_14_0_20_46_11</strain>
    </source>
</reference>
<comment type="caution">
    <text evidence="2">The sequence shown here is derived from an EMBL/GenBank/DDBJ whole genome shotgun (WGS) entry which is preliminary data.</text>
</comment>
<feature type="region of interest" description="Disordered" evidence="1">
    <location>
        <begin position="58"/>
        <end position="80"/>
    </location>
</feature>
<proteinExistence type="predicted"/>
<gene>
    <name evidence="2" type="ORF">COV91_03790</name>
</gene>
<organism evidence="2 3">
    <name type="scientific">Candidatus Taylorbacteria bacterium CG11_big_fil_rev_8_21_14_0_20_46_11</name>
    <dbReference type="NCBI Taxonomy" id="1975025"/>
    <lineage>
        <taxon>Bacteria</taxon>
        <taxon>Candidatus Tayloriibacteriota</taxon>
    </lineage>
</organism>
<dbReference type="AlphaFoldDB" id="A0A2H0KBA0"/>
<evidence type="ECO:0000256" key="1">
    <source>
        <dbReference type="SAM" id="MobiDB-lite"/>
    </source>
</evidence>
<accession>A0A2H0KBA0</accession>
<feature type="compositionally biased region" description="Gly residues" evidence="1">
    <location>
        <begin position="20"/>
        <end position="32"/>
    </location>
</feature>
<feature type="compositionally biased region" description="Basic and acidic residues" evidence="1">
    <location>
        <begin position="68"/>
        <end position="80"/>
    </location>
</feature>
<evidence type="ECO:0000313" key="3">
    <source>
        <dbReference type="Proteomes" id="UP000229342"/>
    </source>
</evidence>
<dbReference type="Proteomes" id="UP000229342">
    <property type="component" value="Unassembled WGS sequence"/>
</dbReference>
<protein>
    <submittedName>
        <fullName evidence="2">Uncharacterized protein</fullName>
    </submittedName>
</protein>
<dbReference type="EMBL" id="PCVG01000047">
    <property type="protein sequence ID" value="PIQ68487.1"/>
    <property type="molecule type" value="Genomic_DNA"/>
</dbReference>
<name>A0A2H0KBA0_9BACT</name>
<evidence type="ECO:0000313" key="2">
    <source>
        <dbReference type="EMBL" id="PIQ68487.1"/>
    </source>
</evidence>
<feature type="non-terminal residue" evidence="2">
    <location>
        <position position="80"/>
    </location>
</feature>